<evidence type="ECO:0000313" key="1">
    <source>
        <dbReference type="EMBL" id="SUS07926.1"/>
    </source>
</evidence>
<dbReference type="AlphaFoldDB" id="A0A380THY6"/>
<name>A0A380THY6_9ZZZZ</name>
<dbReference type="EMBL" id="UIDG01000481">
    <property type="protein sequence ID" value="SUS07926.1"/>
    <property type="molecule type" value="Genomic_DNA"/>
</dbReference>
<dbReference type="InterPro" id="IPR038396">
    <property type="entry name" value="SpoIIAA-like_sf"/>
</dbReference>
<dbReference type="SUPFAM" id="SSF52091">
    <property type="entry name" value="SpoIIaa-like"/>
    <property type="match status" value="1"/>
</dbReference>
<sequence length="124" mass="13949">MIEVLPLTKDRVIALKMTNMISAAEIDRCAEAIGPLLNDERRDFILLDWSELEGWEAGAKSVGTQFGMKSWASVVRIAILAEPKWEDEQARIADVFRAATVRRFPPSHRDKAIAWLTAEDIAPE</sequence>
<dbReference type="InterPro" id="IPR036513">
    <property type="entry name" value="STAS_dom_sf"/>
</dbReference>
<proteinExistence type="predicted"/>
<protein>
    <recommendedName>
        <fullName evidence="2">STAS/SEC14 domain-containing protein</fullName>
    </recommendedName>
</protein>
<reference evidence="1" key="1">
    <citation type="submission" date="2018-07" db="EMBL/GenBank/DDBJ databases">
        <authorList>
            <person name="Quirk P.G."/>
            <person name="Krulwich T.A."/>
        </authorList>
    </citation>
    <scope>NUCLEOTIDE SEQUENCE</scope>
</reference>
<gene>
    <name evidence="1" type="ORF">DF3PB_5310002</name>
</gene>
<accession>A0A380THY6</accession>
<dbReference type="Pfam" id="PF11964">
    <property type="entry name" value="SpoIIAA-like"/>
    <property type="match status" value="1"/>
</dbReference>
<evidence type="ECO:0008006" key="2">
    <source>
        <dbReference type="Google" id="ProtNLM"/>
    </source>
</evidence>
<dbReference type="Gene3D" id="3.40.50.10600">
    <property type="entry name" value="SpoIIaa-like domains"/>
    <property type="match status" value="1"/>
</dbReference>
<organism evidence="1">
    <name type="scientific">metagenome</name>
    <dbReference type="NCBI Taxonomy" id="256318"/>
    <lineage>
        <taxon>unclassified sequences</taxon>
        <taxon>metagenomes</taxon>
    </lineage>
</organism>
<dbReference type="InterPro" id="IPR021866">
    <property type="entry name" value="SpoIIAA-like"/>
</dbReference>